<name>A0AAD9YNC0_COLKA</name>
<dbReference type="InterPro" id="IPR010730">
    <property type="entry name" value="HET"/>
</dbReference>
<protein>
    <recommendedName>
        <fullName evidence="1">Heterokaryon incompatibility domain-containing protein</fullName>
    </recommendedName>
</protein>
<organism evidence="2 3">
    <name type="scientific">Colletotrichum kahawae</name>
    <name type="common">Coffee berry disease fungus</name>
    <dbReference type="NCBI Taxonomy" id="34407"/>
    <lineage>
        <taxon>Eukaryota</taxon>
        <taxon>Fungi</taxon>
        <taxon>Dikarya</taxon>
        <taxon>Ascomycota</taxon>
        <taxon>Pezizomycotina</taxon>
        <taxon>Sordariomycetes</taxon>
        <taxon>Hypocreomycetidae</taxon>
        <taxon>Glomerellales</taxon>
        <taxon>Glomerellaceae</taxon>
        <taxon>Colletotrichum</taxon>
        <taxon>Colletotrichum gloeosporioides species complex</taxon>
    </lineage>
</organism>
<dbReference type="Proteomes" id="UP001281614">
    <property type="component" value="Unassembled WGS sequence"/>
</dbReference>
<evidence type="ECO:0000313" key="2">
    <source>
        <dbReference type="EMBL" id="KAK2771476.1"/>
    </source>
</evidence>
<comment type="caution">
    <text evidence="2">The sequence shown here is derived from an EMBL/GenBank/DDBJ whole genome shotgun (WGS) entry which is preliminary data.</text>
</comment>
<dbReference type="PANTHER" id="PTHR24148:SF81">
    <property type="entry name" value="HETEROKARYON INCOMPATIBILITY DOMAIN-CONTAINING PROTEIN"/>
    <property type="match status" value="1"/>
</dbReference>
<dbReference type="PANTHER" id="PTHR24148">
    <property type="entry name" value="ANKYRIN REPEAT DOMAIN-CONTAINING PROTEIN 39 HOMOLOG-RELATED"/>
    <property type="match status" value="1"/>
</dbReference>
<dbReference type="AlphaFoldDB" id="A0AAD9YNC0"/>
<dbReference type="EMBL" id="VYYT01000079">
    <property type="protein sequence ID" value="KAK2771476.1"/>
    <property type="molecule type" value="Genomic_DNA"/>
</dbReference>
<sequence>MINWHASTCRRPDILFLDHLEVPSCLNCGEIGTVEKDTELTNAADDLPEQPSQVEFNLRWPSSLTFVDDTSTAYSLTDTISMLNVNAENIDGEQGTSGNPPESPATSLYEPLFARKIRLLRLLPGSRHEPLRCDLQTADLALKPDYEALSYTWADLKNDTSLTQRIYVGERHDVLFVTTNCANALRRLRSPRRKRTLWVDSICINQENIDERSHQVGIMQYIYTSALRVLIYLGEDPKDPNPQTSTPWMFENHGNTLDLRVDLSNQLYFTRTWMIQEIASAKSAWVMYGSRGMRWQDFLGTSDSRSHNSSRTITKNRKRLRLSHPWIKMFPKPEHRQINKLYKVILATTRCRASDPRDKVFALLGLFNDATQAGLVADYSLSTAQVFSGTTAYILQENPKAWCSVFAMANSTVSQNMPFWTVNWAVPNQLPKPKEPSTQVYLEPTDAGPTLYFAQQPFYGTNGPYNPGPGSSIQLLPGMKVLPGSSLALTMNPTC</sequence>
<evidence type="ECO:0000313" key="3">
    <source>
        <dbReference type="Proteomes" id="UP001281614"/>
    </source>
</evidence>
<dbReference type="InterPro" id="IPR052895">
    <property type="entry name" value="HetReg/Transcr_Mod"/>
</dbReference>
<keyword evidence="3" id="KW-1185">Reference proteome</keyword>
<proteinExistence type="predicted"/>
<reference evidence="2" key="1">
    <citation type="submission" date="2023-02" db="EMBL/GenBank/DDBJ databases">
        <title>Colletotrichum kahawae CIFC_Que2 genome sequencing and assembly.</title>
        <authorList>
            <person name="Baroncelli R."/>
        </authorList>
    </citation>
    <scope>NUCLEOTIDE SEQUENCE</scope>
    <source>
        <strain evidence="2">CIFC_Que2</strain>
    </source>
</reference>
<accession>A0AAD9YNC0</accession>
<feature type="domain" description="Heterokaryon incompatibility" evidence="1">
    <location>
        <begin position="146"/>
        <end position="277"/>
    </location>
</feature>
<gene>
    <name evidence="2" type="ORF">CKAH01_04051</name>
</gene>
<dbReference type="Pfam" id="PF06985">
    <property type="entry name" value="HET"/>
    <property type="match status" value="1"/>
</dbReference>
<evidence type="ECO:0000259" key="1">
    <source>
        <dbReference type="Pfam" id="PF06985"/>
    </source>
</evidence>